<dbReference type="KEGG" id="vg:956181"/>
<organism evidence="2 3">
    <name type="scientific">Thermus virus IN93</name>
    <dbReference type="NCBI Taxonomy" id="1714273"/>
    <lineage>
        <taxon>Viruses</taxon>
        <taxon>Singelaviria</taxon>
        <taxon>Helvetiavirae</taxon>
        <taxon>Dividoviricota</taxon>
        <taxon>Laserviricetes</taxon>
        <taxon>Halopanivirales</taxon>
        <taxon>Matsushitaviridae</taxon>
        <taxon>Hukuchivirus</taxon>
        <taxon>Hukuchivirus IN93</taxon>
    </lineage>
</organism>
<dbReference type="RefSeq" id="NP_777326.1">
    <property type="nucleotide sequence ID" value="NC_004462.2"/>
</dbReference>
<keyword evidence="3" id="KW-1185">Reference proteome</keyword>
<accession>Q859T3</accession>
<evidence type="ECO:0000256" key="1">
    <source>
        <dbReference type="SAM" id="MobiDB-lite"/>
    </source>
</evidence>
<dbReference type="Proteomes" id="UP000002112">
    <property type="component" value="Segment"/>
</dbReference>
<dbReference type="OrthoDB" id="35553at10239"/>
<evidence type="ECO:0000313" key="3">
    <source>
        <dbReference type="Proteomes" id="UP000002112"/>
    </source>
</evidence>
<sequence length="173" mass="17988">MQTVVEEPQVQAPPPPPPVEEAEAAPSSGSWEPLGEEAPEDFSELPPAEPPVIPFTGEEIAGGAAFLLMLGVRVQSEEEKAAFLRAWQGALFGLMPPAQVLDTLKVGEALAQYGIGKNRLPGMGSVENLPPWLRILLGGGVLAVAAYGGVRAVMDVRARGAIPAPAPGEEAHA</sequence>
<proteinExistence type="predicted"/>
<dbReference type="EMBL" id="AB063393">
    <property type="protein sequence ID" value="BAC55288.1"/>
    <property type="molecule type" value="Genomic_DNA"/>
</dbReference>
<dbReference type="GeneID" id="956181"/>
<protein>
    <submittedName>
        <fullName evidence="2">Uncharacterized protein</fullName>
    </submittedName>
</protein>
<feature type="compositionally biased region" description="Acidic residues" evidence="1">
    <location>
        <begin position="34"/>
        <end position="43"/>
    </location>
</feature>
<evidence type="ECO:0000313" key="2">
    <source>
        <dbReference type="EMBL" id="BAC55288.1"/>
    </source>
</evidence>
<feature type="region of interest" description="Disordered" evidence="1">
    <location>
        <begin position="1"/>
        <end position="52"/>
    </location>
</feature>
<name>Q859T3_9VIRU</name>
<feature type="compositionally biased region" description="Low complexity" evidence="1">
    <location>
        <begin position="1"/>
        <end position="10"/>
    </location>
</feature>
<reference evidence="2 3" key="1">
    <citation type="journal article" date="2008" name="Biochem. Biophys. Res. Commun.">
        <title>A novel thermophilic lysozyme from bacteriophage phiIN93.</title>
        <authorList>
            <person name="Matsushita I."/>
            <person name="Yanase H."/>
        </authorList>
    </citation>
    <scope>NUCLEOTIDE SEQUENCE [LARGE SCALE GENOMIC DNA]</scope>
</reference>